<keyword evidence="2" id="KW-1185">Reference proteome</keyword>
<proteinExistence type="predicted"/>
<evidence type="ECO:0000313" key="2">
    <source>
        <dbReference type="Proteomes" id="UP000007801"/>
    </source>
</evidence>
<sequence>MDGWTDGWMDGWMDGGHTLNTNEYQLPKQTVGVTQKALRQWPKRIKAGMPSPIALFDLVVKVLPGQLGVVLVESPRFC</sequence>
<organism evidence="1 2">
    <name type="scientific">Drosophila ananassae</name>
    <name type="common">Fruit fly</name>
    <dbReference type="NCBI Taxonomy" id="7217"/>
    <lineage>
        <taxon>Eukaryota</taxon>
        <taxon>Metazoa</taxon>
        <taxon>Ecdysozoa</taxon>
        <taxon>Arthropoda</taxon>
        <taxon>Hexapoda</taxon>
        <taxon>Insecta</taxon>
        <taxon>Pterygota</taxon>
        <taxon>Neoptera</taxon>
        <taxon>Endopterygota</taxon>
        <taxon>Diptera</taxon>
        <taxon>Brachycera</taxon>
        <taxon>Muscomorpha</taxon>
        <taxon>Ephydroidea</taxon>
        <taxon>Drosophilidae</taxon>
        <taxon>Drosophila</taxon>
        <taxon>Sophophora</taxon>
    </lineage>
</organism>
<dbReference type="InParanoid" id="A0A0P9AEW6"/>
<name>A0A0P9AEW6_DROAN</name>
<gene>
    <name evidence="1" type="primary">Dana\GF27627</name>
    <name evidence="1" type="ORF">GF27627</name>
</gene>
<evidence type="ECO:0000313" key="1">
    <source>
        <dbReference type="EMBL" id="KPU76455.1"/>
    </source>
</evidence>
<dbReference type="EMBL" id="CH902619">
    <property type="protein sequence ID" value="KPU76455.1"/>
    <property type="molecule type" value="Genomic_DNA"/>
</dbReference>
<protein>
    <submittedName>
        <fullName evidence="1">Uncharacterized protein</fullName>
    </submittedName>
</protein>
<reference evidence="1 2" key="1">
    <citation type="journal article" date="2007" name="Nature">
        <title>Evolution of genes and genomes on the Drosophila phylogeny.</title>
        <authorList>
            <consortium name="Drosophila 12 Genomes Consortium"/>
            <person name="Clark A.G."/>
            <person name="Eisen M.B."/>
            <person name="Smith D.R."/>
            <person name="Bergman C.M."/>
            <person name="Oliver B."/>
            <person name="Markow T.A."/>
            <person name="Kaufman T.C."/>
            <person name="Kellis M."/>
            <person name="Gelbart W."/>
            <person name="Iyer V.N."/>
            <person name="Pollard D.A."/>
            <person name="Sackton T.B."/>
            <person name="Larracuente A.M."/>
            <person name="Singh N.D."/>
            <person name="Abad J.P."/>
            <person name="Abt D.N."/>
            <person name="Adryan B."/>
            <person name="Aguade M."/>
            <person name="Akashi H."/>
            <person name="Anderson W.W."/>
            <person name="Aquadro C.F."/>
            <person name="Ardell D.H."/>
            <person name="Arguello R."/>
            <person name="Artieri C.G."/>
            <person name="Barbash D.A."/>
            <person name="Barker D."/>
            <person name="Barsanti P."/>
            <person name="Batterham P."/>
            <person name="Batzoglou S."/>
            <person name="Begun D."/>
            <person name="Bhutkar A."/>
            <person name="Blanco E."/>
            <person name="Bosak S.A."/>
            <person name="Bradley R.K."/>
            <person name="Brand A.D."/>
            <person name="Brent M.R."/>
            <person name="Brooks A.N."/>
            <person name="Brown R.H."/>
            <person name="Butlin R.K."/>
            <person name="Caggese C."/>
            <person name="Calvi B.R."/>
            <person name="Bernardo de Carvalho A."/>
            <person name="Caspi A."/>
            <person name="Castrezana S."/>
            <person name="Celniker S.E."/>
            <person name="Chang J.L."/>
            <person name="Chapple C."/>
            <person name="Chatterji S."/>
            <person name="Chinwalla A."/>
            <person name="Civetta A."/>
            <person name="Clifton S.W."/>
            <person name="Comeron J.M."/>
            <person name="Costello J.C."/>
            <person name="Coyne J.A."/>
            <person name="Daub J."/>
            <person name="David R.G."/>
            <person name="Delcher A.L."/>
            <person name="Delehaunty K."/>
            <person name="Do C.B."/>
            <person name="Ebling H."/>
            <person name="Edwards K."/>
            <person name="Eickbush T."/>
            <person name="Evans J.D."/>
            <person name="Filipski A."/>
            <person name="Findeiss S."/>
            <person name="Freyhult E."/>
            <person name="Fulton L."/>
            <person name="Fulton R."/>
            <person name="Garcia A.C."/>
            <person name="Gardiner A."/>
            <person name="Garfield D.A."/>
            <person name="Garvin B.E."/>
            <person name="Gibson G."/>
            <person name="Gilbert D."/>
            <person name="Gnerre S."/>
            <person name="Godfrey J."/>
            <person name="Good R."/>
            <person name="Gotea V."/>
            <person name="Gravely B."/>
            <person name="Greenberg A.J."/>
            <person name="Griffiths-Jones S."/>
            <person name="Gross S."/>
            <person name="Guigo R."/>
            <person name="Gustafson E.A."/>
            <person name="Haerty W."/>
            <person name="Hahn M.W."/>
            <person name="Halligan D.L."/>
            <person name="Halpern A.L."/>
            <person name="Halter G.M."/>
            <person name="Han M.V."/>
            <person name="Heger A."/>
            <person name="Hillier L."/>
            <person name="Hinrichs A.S."/>
            <person name="Holmes I."/>
            <person name="Hoskins R.A."/>
            <person name="Hubisz M.J."/>
            <person name="Hultmark D."/>
            <person name="Huntley M.A."/>
            <person name="Jaffe D.B."/>
            <person name="Jagadeeshan S."/>
            <person name="Jeck W.R."/>
            <person name="Johnson J."/>
            <person name="Jones C.D."/>
            <person name="Jordan W.C."/>
            <person name="Karpen G.H."/>
            <person name="Kataoka E."/>
            <person name="Keightley P.D."/>
            <person name="Kheradpour P."/>
            <person name="Kirkness E.F."/>
            <person name="Koerich L.B."/>
            <person name="Kristiansen K."/>
            <person name="Kudrna D."/>
            <person name="Kulathinal R.J."/>
            <person name="Kumar S."/>
            <person name="Kwok R."/>
            <person name="Lander E."/>
            <person name="Langley C.H."/>
            <person name="Lapoint R."/>
            <person name="Lazzaro B.P."/>
            <person name="Lee S.J."/>
            <person name="Levesque L."/>
            <person name="Li R."/>
            <person name="Lin C.F."/>
            <person name="Lin M.F."/>
            <person name="Lindblad-Toh K."/>
            <person name="Llopart A."/>
            <person name="Long M."/>
            <person name="Low L."/>
            <person name="Lozovsky E."/>
            <person name="Lu J."/>
            <person name="Luo M."/>
            <person name="Machado C.A."/>
            <person name="Makalowski W."/>
            <person name="Marzo M."/>
            <person name="Matsuda M."/>
            <person name="Matzkin L."/>
            <person name="McAllister B."/>
            <person name="McBride C.S."/>
            <person name="McKernan B."/>
            <person name="McKernan K."/>
            <person name="Mendez-Lago M."/>
            <person name="Minx P."/>
            <person name="Mollenhauer M.U."/>
            <person name="Montooth K."/>
            <person name="Mount S.M."/>
            <person name="Mu X."/>
            <person name="Myers E."/>
            <person name="Negre B."/>
            <person name="Newfeld S."/>
            <person name="Nielsen R."/>
            <person name="Noor M.A."/>
            <person name="O'Grady P."/>
            <person name="Pachter L."/>
            <person name="Papaceit M."/>
            <person name="Parisi M.J."/>
            <person name="Parisi M."/>
            <person name="Parts L."/>
            <person name="Pedersen J.S."/>
            <person name="Pesole G."/>
            <person name="Phillippy A.M."/>
            <person name="Ponting C.P."/>
            <person name="Pop M."/>
            <person name="Porcelli D."/>
            <person name="Powell J.R."/>
            <person name="Prohaska S."/>
            <person name="Pruitt K."/>
            <person name="Puig M."/>
            <person name="Quesneville H."/>
            <person name="Ram K.R."/>
            <person name="Rand D."/>
            <person name="Rasmussen M.D."/>
            <person name="Reed L.K."/>
            <person name="Reenan R."/>
            <person name="Reily A."/>
            <person name="Remington K.A."/>
            <person name="Rieger T.T."/>
            <person name="Ritchie M.G."/>
            <person name="Robin C."/>
            <person name="Rogers Y.H."/>
            <person name="Rohde C."/>
            <person name="Rozas J."/>
            <person name="Rubenfield M.J."/>
            <person name="Ruiz A."/>
            <person name="Russo S."/>
            <person name="Salzberg S.L."/>
            <person name="Sanchez-Gracia A."/>
            <person name="Saranga D.J."/>
            <person name="Sato H."/>
            <person name="Schaeffer S.W."/>
            <person name="Schatz M.C."/>
            <person name="Schlenke T."/>
            <person name="Schwartz R."/>
            <person name="Segarra C."/>
            <person name="Singh R.S."/>
            <person name="Sirot L."/>
            <person name="Sirota M."/>
            <person name="Sisneros N.B."/>
            <person name="Smith C.D."/>
            <person name="Smith T.F."/>
            <person name="Spieth J."/>
            <person name="Stage D.E."/>
            <person name="Stark A."/>
            <person name="Stephan W."/>
            <person name="Strausberg R.L."/>
            <person name="Strempel S."/>
            <person name="Sturgill D."/>
            <person name="Sutton G."/>
            <person name="Sutton G.G."/>
            <person name="Tao W."/>
            <person name="Teichmann S."/>
            <person name="Tobari Y.N."/>
            <person name="Tomimura Y."/>
            <person name="Tsolas J.M."/>
            <person name="Valente V.L."/>
            <person name="Venter E."/>
            <person name="Venter J.C."/>
            <person name="Vicario S."/>
            <person name="Vieira F.G."/>
            <person name="Vilella A.J."/>
            <person name="Villasante A."/>
            <person name="Walenz B."/>
            <person name="Wang J."/>
            <person name="Wasserman M."/>
            <person name="Watts T."/>
            <person name="Wilson D."/>
            <person name="Wilson R.K."/>
            <person name="Wing R.A."/>
            <person name="Wolfner M.F."/>
            <person name="Wong A."/>
            <person name="Wong G.K."/>
            <person name="Wu C.I."/>
            <person name="Wu G."/>
            <person name="Yamamoto D."/>
            <person name="Yang H.P."/>
            <person name="Yang S.P."/>
            <person name="Yorke J.A."/>
            <person name="Yoshida K."/>
            <person name="Zdobnov E."/>
            <person name="Zhang P."/>
            <person name="Zhang Y."/>
            <person name="Zimin A.V."/>
            <person name="Baldwin J."/>
            <person name="Abdouelleil A."/>
            <person name="Abdulkadir J."/>
            <person name="Abebe A."/>
            <person name="Abera B."/>
            <person name="Abreu J."/>
            <person name="Acer S.C."/>
            <person name="Aftuck L."/>
            <person name="Alexander A."/>
            <person name="An P."/>
            <person name="Anderson E."/>
            <person name="Anderson S."/>
            <person name="Arachi H."/>
            <person name="Azer M."/>
            <person name="Bachantsang P."/>
            <person name="Barry A."/>
            <person name="Bayul T."/>
            <person name="Berlin A."/>
            <person name="Bessette D."/>
            <person name="Bloom T."/>
            <person name="Blye J."/>
            <person name="Boguslavskiy L."/>
            <person name="Bonnet C."/>
            <person name="Boukhgalter B."/>
            <person name="Bourzgui I."/>
            <person name="Brown A."/>
            <person name="Cahill P."/>
            <person name="Channer S."/>
            <person name="Cheshatsang Y."/>
            <person name="Chuda L."/>
            <person name="Citroen M."/>
            <person name="Collymore A."/>
            <person name="Cooke P."/>
            <person name="Costello M."/>
            <person name="D'Aco K."/>
            <person name="Daza R."/>
            <person name="De Haan G."/>
            <person name="DeGray S."/>
            <person name="DeMaso C."/>
            <person name="Dhargay N."/>
            <person name="Dooley K."/>
            <person name="Dooley E."/>
            <person name="Doricent M."/>
            <person name="Dorje P."/>
            <person name="Dorjee K."/>
            <person name="Dupes A."/>
            <person name="Elong R."/>
            <person name="Falk J."/>
            <person name="Farina A."/>
            <person name="Faro S."/>
            <person name="Ferguson D."/>
            <person name="Fisher S."/>
            <person name="Foley C.D."/>
            <person name="Franke A."/>
            <person name="Friedrich D."/>
            <person name="Gadbois L."/>
            <person name="Gearin G."/>
            <person name="Gearin C.R."/>
            <person name="Giannoukos G."/>
            <person name="Goode T."/>
            <person name="Graham J."/>
            <person name="Grandbois E."/>
            <person name="Grewal S."/>
            <person name="Gyaltsen K."/>
            <person name="Hafez N."/>
            <person name="Hagos B."/>
            <person name="Hall J."/>
            <person name="Henson C."/>
            <person name="Hollinger A."/>
            <person name="Honan T."/>
            <person name="Huard M.D."/>
            <person name="Hughes L."/>
            <person name="Hurhula B."/>
            <person name="Husby M.E."/>
            <person name="Kamat A."/>
            <person name="Kanga B."/>
            <person name="Kashin S."/>
            <person name="Khazanovich D."/>
            <person name="Kisner P."/>
            <person name="Lance K."/>
            <person name="Lara M."/>
            <person name="Lee W."/>
            <person name="Lennon N."/>
            <person name="Letendre F."/>
            <person name="LeVine R."/>
            <person name="Lipovsky A."/>
            <person name="Liu X."/>
            <person name="Liu J."/>
            <person name="Liu S."/>
            <person name="Lokyitsang T."/>
            <person name="Lokyitsang Y."/>
            <person name="Lubonja R."/>
            <person name="Lui A."/>
            <person name="MacDonald P."/>
            <person name="Magnisalis V."/>
            <person name="Maru K."/>
            <person name="Matthews C."/>
            <person name="McCusker W."/>
            <person name="McDonough S."/>
            <person name="Mehta T."/>
            <person name="Meldrim J."/>
            <person name="Meneus L."/>
            <person name="Mihai O."/>
            <person name="Mihalev A."/>
            <person name="Mihova T."/>
            <person name="Mittelman R."/>
            <person name="Mlenga V."/>
            <person name="Montmayeur A."/>
            <person name="Mulrain L."/>
            <person name="Navidi A."/>
            <person name="Naylor J."/>
            <person name="Negash T."/>
            <person name="Nguyen T."/>
            <person name="Nguyen N."/>
            <person name="Nicol R."/>
            <person name="Norbu C."/>
            <person name="Norbu N."/>
            <person name="Novod N."/>
            <person name="O'Neill B."/>
            <person name="Osman S."/>
            <person name="Markiewicz E."/>
            <person name="Oyono O.L."/>
            <person name="Patti C."/>
            <person name="Phunkhang P."/>
            <person name="Pierre F."/>
            <person name="Priest M."/>
            <person name="Raghuraman S."/>
            <person name="Rege F."/>
            <person name="Reyes R."/>
            <person name="Rise C."/>
            <person name="Rogov P."/>
            <person name="Ross K."/>
            <person name="Ryan E."/>
            <person name="Settipalli S."/>
            <person name="Shea T."/>
            <person name="Sherpa N."/>
            <person name="Shi L."/>
            <person name="Shih D."/>
            <person name="Sparrow T."/>
            <person name="Spaulding J."/>
            <person name="Stalker J."/>
            <person name="Stange-Thomann N."/>
            <person name="Stavropoulos S."/>
            <person name="Stone C."/>
            <person name="Strader C."/>
            <person name="Tesfaye S."/>
            <person name="Thomson T."/>
            <person name="Thoulutsang Y."/>
            <person name="Thoulutsang D."/>
            <person name="Topham K."/>
            <person name="Topping I."/>
            <person name="Tsamla T."/>
            <person name="Vassiliev H."/>
            <person name="Vo A."/>
            <person name="Wangchuk T."/>
            <person name="Wangdi T."/>
            <person name="Weiand M."/>
            <person name="Wilkinson J."/>
            <person name="Wilson A."/>
            <person name="Yadav S."/>
            <person name="Young G."/>
            <person name="Yu Q."/>
            <person name="Zembek L."/>
            <person name="Zhong D."/>
            <person name="Zimmer A."/>
            <person name="Zwirko Z."/>
            <person name="Jaffe D.B."/>
            <person name="Alvarez P."/>
            <person name="Brockman W."/>
            <person name="Butler J."/>
            <person name="Chin C."/>
            <person name="Gnerre S."/>
            <person name="Grabherr M."/>
            <person name="Kleber M."/>
            <person name="Mauceli E."/>
            <person name="MacCallum I."/>
        </authorList>
    </citation>
    <scope>NUCLEOTIDE SEQUENCE [LARGE SCALE GENOMIC DNA]</scope>
    <source>
        <strain evidence="2">Tucson 14024-0371.13</strain>
    </source>
</reference>
<dbReference type="Proteomes" id="UP000007801">
    <property type="component" value="Unassembled WGS sequence"/>
</dbReference>
<dbReference type="AlphaFoldDB" id="A0A0P9AEW6"/>
<accession>A0A0P9AEW6</accession>